<evidence type="ECO:0000313" key="5">
    <source>
        <dbReference type="Proteomes" id="UP000011083"/>
    </source>
</evidence>
<keyword evidence="5" id="KW-1185">Reference proteome</keyword>
<feature type="compositionally biased region" description="Basic and acidic residues" evidence="2">
    <location>
        <begin position="240"/>
        <end position="256"/>
    </location>
</feature>
<name>L8GL63_ACACF</name>
<feature type="domain" description="SWIM-type" evidence="3">
    <location>
        <begin position="167"/>
        <end position="199"/>
    </location>
</feature>
<evidence type="ECO:0000256" key="1">
    <source>
        <dbReference type="PROSITE-ProRule" id="PRU00325"/>
    </source>
</evidence>
<dbReference type="AlphaFoldDB" id="L8GL63"/>
<dbReference type="InterPro" id="IPR007527">
    <property type="entry name" value="Znf_SWIM"/>
</dbReference>
<gene>
    <name evidence="4" type="ORF">ACA1_076630</name>
</gene>
<feature type="compositionally biased region" description="Basic and acidic residues" evidence="2">
    <location>
        <begin position="265"/>
        <end position="281"/>
    </location>
</feature>
<sequence>MTGKSKVNAAAVLVQLKFIQRADNDEEFKQHCQELHQLAGPKLYQYFNNNWFCDKWRPAWVDKDRPGEREGMWNTNNVVESMFKKVTSFCNHRSSSSPSTTLQLLRSVLCHYDTRYLQQEAGIHTAQDSLSHTRLARRINDAKTIIEEEREKLKLASTGDLYEYGDYVIKVGTWACSCMYHLKTGKMCKHAIAARIVHGAGQPTAANDEVIDTATGTDMDGEYDDNNHEDAEDADAEHEDAEHKDAEHKDAEHEDAEHEDAEHEDAEHEDAKHKDAKHKDAEDADAEHEDAEHKDSEHKDAEHEDAKHEDAEHEDAEHEDAEHKDGKHSSGEHEDGDRGRSEHEDSNRNRGGSEHEDGDHGRSEHEDGKHSSGEHKDSEHEDGNRGRINDSPLPACL</sequence>
<dbReference type="RefSeq" id="XP_004335823.1">
    <property type="nucleotide sequence ID" value="XM_004335775.1"/>
</dbReference>
<dbReference type="GeneID" id="14914346"/>
<dbReference type="STRING" id="1257118.L8GL63"/>
<dbReference type="GO" id="GO:0008270">
    <property type="term" value="F:zinc ion binding"/>
    <property type="evidence" value="ECO:0007669"/>
    <property type="project" value="UniProtKB-KW"/>
</dbReference>
<dbReference type="KEGG" id="acan:ACA1_076630"/>
<feature type="region of interest" description="Disordered" evidence="2">
    <location>
        <begin position="214"/>
        <end position="397"/>
    </location>
</feature>
<dbReference type="EMBL" id="KB008074">
    <property type="protein sequence ID" value="ELR13810.1"/>
    <property type="molecule type" value="Genomic_DNA"/>
</dbReference>
<accession>L8GL63</accession>
<evidence type="ECO:0000313" key="4">
    <source>
        <dbReference type="EMBL" id="ELR13810.1"/>
    </source>
</evidence>
<dbReference type="Proteomes" id="UP000011083">
    <property type="component" value="Unassembled WGS sequence"/>
</dbReference>
<evidence type="ECO:0000259" key="3">
    <source>
        <dbReference type="PROSITE" id="PS50966"/>
    </source>
</evidence>
<feature type="compositionally biased region" description="Acidic residues" evidence="2">
    <location>
        <begin position="230"/>
        <end position="239"/>
    </location>
</feature>
<dbReference type="PROSITE" id="PS50966">
    <property type="entry name" value="ZF_SWIM"/>
    <property type="match status" value="1"/>
</dbReference>
<evidence type="ECO:0000256" key="2">
    <source>
        <dbReference type="SAM" id="MobiDB-lite"/>
    </source>
</evidence>
<dbReference type="VEuPathDB" id="AmoebaDB:ACA1_076630"/>
<feature type="compositionally biased region" description="Basic and acidic residues" evidence="2">
    <location>
        <begin position="290"/>
        <end position="311"/>
    </location>
</feature>
<protein>
    <submittedName>
        <fullName evidence="4">SWIM zinc finger domain containing protein</fullName>
    </submittedName>
</protein>
<proteinExistence type="predicted"/>
<keyword evidence="1" id="KW-0479">Metal-binding</keyword>
<feature type="compositionally biased region" description="Basic and acidic residues" evidence="2">
    <location>
        <begin position="320"/>
        <end position="388"/>
    </location>
</feature>
<organism evidence="4 5">
    <name type="scientific">Acanthamoeba castellanii (strain ATCC 30010 / Neff)</name>
    <dbReference type="NCBI Taxonomy" id="1257118"/>
    <lineage>
        <taxon>Eukaryota</taxon>
        <taxon>Amoebozoa</taxon>
        <taxon>Discosea</taxon>
        <taxon>Longamoebia</taxon>
        <taxon>Centramoebida</taxon>
        <taxon>Acanthamoebidae</taxon>
        <taxon>Acanthamoeba</taxon>
    </lineage>
</organism>
<keyword evidence="1" id="KW-0862">Zinc</keyword>
<keyword evidence="1" id="KW-0863">Zinc-finger</keyword>
<reference evidence="4 5" key="1">
    <citation type="journal article" date="2013" name="Genome Biol.">
        <title>Genome of Acanthamoeba castellanii highlights extensive lateral gene transfer and early evolution of tyrosine kinase signaling.</title>
        <authorList>
            <person name="Clarke M."/>
            <person name="Lohan A.J."/>
            <person name="Liu B."/>
            <person name="Lagkouvardos I."/>
            <person name="Roy S."/>
            <person name="Zafar N."/>
            <person name="Bertelli C."/>
            <person name="Schilde C."/>
            <person name="Kianianmomeni A."/>
            <person name="Burglin T.R."/>
            <person name="Frech C."/>
            <person name="Turcotte B."/>
            <person name="Kopec K.O."/>
            <person name="Synnott J.M."/>
            <person name="Choo C."/>
            <person name="Paponov I."/>
            <person name="Finkler A."/>
            <person name="Soon Heng Tan C."/>
            <person name="Hutchins A.P."/>
            <person name="Weinmeier T."/>
            <person name="Rattei T."/>
            <person name="Chu J.S."/>
            <person name="Gimenez G."/>
            <person name="Irimia M."/>
            <person name="Rigden D.J."/>
            <person name="Fitzpatrick D.A."/>
            <person name="Lorenzo-Morales J."/>
            <person name="Bateman A."/>
            <person name="Chiu C.H."/>
            <person name="Tang P."/>
            <person name="Hegemann P."/>
            <person name="Fromm H."/>
            <person name="Raoult D."/>
            <person name="Greub G."/>
            <person name="Miranda-Saavedra D."/>
            <person name="Chen N."/>
            <person name="Nash P."/>
            <person name="Ginger M.L."/>
            <person name="Horn M."/>
            <person name="Schaap P."/>
            <person name="Caler L."/>
            <person name="Loftus B."/>
        </authorList>
    </citation>
    <scope>NUCLEOTIDE SEQUENCE [LARGE SCALE GENOMIC DNA]</scope>
    <source>
        <strain evidence="4 5">Neff</strain>
    </source>
</reference>